<keyword evidence="3" id="KW-1185">Reference proteome</keyword>
<comment type="caution">
    <text evidence="2">The sequence shown here is derived from an EMBL/GenBank/DDBJ whole genome shotgun (WGS) entry which is preliminary data.</text>
</comment>
<dbReference type="EMBL" id="BAAAID010000013">
    <property type="protein sequence ID" value="GAA0927004.1"/>
    <property type="molecule type" value="Genomic_DNA"/>
</dbReference>
<reference evidence="2 3" key="1">
    <citation type="journal article" date="2019" name="Int. J. Syst. Evol. Microbiol.">
        <title>The Global Catalogue of Microorganisms (GCM) 10K type strain sequencing project: providing services to taxonomists for standard genome sequencing and annotation.</title>
        <authorList>
            <consortium name="The Broad Institute Genomics Platform"/>
            <consortium name="The Broad Institute Genome Sequencing Center for Infectious Disease"/>
            <person name="Wu L."/>
            <person name="Ma J."/>
        </authorList>
    </citation>
    <scope>NUCLEOTIDE SEQUENCE [LARGE SCALE GENOMIC DNA]</scope>
    <source>
        <strain evidence="2 3">JCM 11444</strain>
    </source>
</reference>
<accession>A0ABN1PEJ1</accession>
<organism evidence="2 3">
    <name type="scientific">Streptomyces rhizosphaericus</name>
    <dbReference type="NCBI Taxonomy" id="114699"/>
    <lineage>
        <taxon>Bacteria</taxon>
        <taxon>Bacillati</taxon>
        <taxon>Actinomycetota</taxon>
        <taxon>Actinomycetes</taxon>
        <taxon>Kitasatosporales</taxon>
        <taxon>Streptomycetaceae</taxon>
        <taxon>Streptomyces</taxon>
        <taxon>Streptomyces violaceusniger group</taxon>
    </lineage>
</organism>
<dbReference type="Proteomes" id="UP001500418">
    <property type="component" value="Unassembled WGS sequence"/>
</dbReference>
<evidence type="ECO:0000256" key="1">
    <source>
        <dbReference type="SAM" id="MobiDB-lite"/>
    </source>
</evidence>
<evidence type="ECO:0000313" key="2">
    <source>
        <dbReference type="EMBL" id="GAA0927004.1"/>
    </source>
</evidence>
<evidence type="ECO:0000313" key="3">
    <source>
        <dbReference type="Proteomes" id="UP001500418"/>
    </source>
</evidence>
<gene>
    <name evidence="2" type="ORF">GCM10009575_027020</name>
</gene>
<feature type="region of interest" description="Disordered" evidence="1">
    <location>
        <begin position="43"/>
        <end position="93"/>
    </location>
</feature>
<sequence length="93" mass="9966">MPRLALEEPTGKGVEAVRPIRDEIHKHIESLIAEIDAKAGGLSAMPGSNDAREAKAAHAENVIRPGRRPAPGLAVCRSSRRSRVAGARTPTRR</sequence>
<protein>
    <submittedName>
        <fullName evidence="2">Uncharacterized protein</fullName>
    </submittedName>
</protein>
<name>A0ABN1PEJ1_9ACTN</name>
<proteinExistence type="predicted"/>